<sequence>MFTAIKIINHFILFKIIENILRLSIEKSYCMSVILNLQVTGVYFKQLLDLRFYKCININKVGLIKQLLDFILRYLLTQNIKDKLKIVKFQIKIGQNFIRF</sequence>
<reference evidence="1" key="1">
    <citation type="submission" date="2021-01" db="EMBL/GenBank/DDBJ databases">
        <authorList>
            <consortium name="Genoscope - CEA"/>
            <person name="William W."/>
        </authorList>
    </citation>
    <scope>NUCLEOTIDE SEQUENCE</scope>
</reference>
<gene>
    <name evidence="1" type="ORF">PSON_ATCC_30995.1.T1500139</name>
</gene>
<organism evidence="1 2">
    <name type="scientific">Paramecium sonneborni</name>
    <dbReference type="NCBI Taxonomy" id="65129"/>
    <lineage>
        <taxon>Eukaryota</taxon>
        <taxon>Sar</taxon>
        <taxon>Alveolata</taxon>
        <taxon>Ciliophora</taxon>
        <taxon>Intramacronucleata</taxon>
        <taxon>Oligohymenophorea</taxon>
        <taxon>Peniculida</taxon>
        <taxon>Parameciidae</taxon>
        <taxon>Paramecium</taxon>
    </lineage>
</organism>
<evidence type="ECO:0000313" key="1">
    <source>
        <dbReference type="EMBL" id="CAD8124356.1"/>
    </source>
</evidence>
<keyword evidence="2" id="KW-1185">Reference proteome</keyword>
<evidence type="ECO:0000313" key="2">
    <source>
        <dbReference type="Proteomes" id="UP000692954"/>
    </source>
</evidence>
<name>A0A8S1R7Z1_9CILI</name>
<proteinExistence type="predicted"/>
<dbReference type="EMBL" id="CAJJDN010000150">
    <property type="protein sequence ID" value="CAD8124356.1"/>
    <property type="molecule type" value="Genomic_DNA"/>
</dbReference>
<dbReference type="AlphaFoldDB" id="A0A8S1R7Z1"/>
<dbReference type="Proteomes" id="UP000692954">
    <property type="component" value="Unassembled WGS sequence"/>
</dbReference>
<comment type="caution">
    <text evidence="1">The sequence shown here is derived from an EMBL/GenBank/DDBJ whole genome shotgun (WGS) entry which is preliminary data.</text>
</comment>
<protein>
    <submittedName>
        <fullName evidence="1">Uncharacterized protein</fullName>
    </submittedName>
</protein>
<accession>A0A8S1R7Z1</accession>